<sequence length="161" mass="18222">MSTWRDTLKAIFYGPGWTPGTPRLGDSETFPDIKAPRLKYNPQLPLWQEVYVIIHFTVIVILQQVLTAQFATFSWYMVLVFITFLLISVGIIGAMYDGWWWAPLVEAVRCAAYIAYARNSPVTHNPVIDGALIVYFAISTLLWTSQSMSVIQATAKDSKLE</sequence>
<dbReference type="PANTHER" id="PTHR21624">
    <property type="entry name" value="STEROL DESATURASE-RELATED PROTEIN"/>
    <property type="match status" value="1"/>
</dbReference>
<evidence type="ECO:0000313" key="12">
    <source>
        <dbReference type="Proteomes" id="UP001381693"/>
    </source>
</evidence>
<dbReference type="InterPro" id="IPR051689">
    <property type="entry name" value="Sterol_desaturase/TMEM195"/>
</dbReference>
<keyword evidence="8 9" id="KW-0472">Membrane</keyword>
<comment type="subcellular location">
    <subcellularLocation>
        <location evidence="2">Endoplasmic reticulum membrane</location>
        <topology evidence="2">Multi-pass membrane protein</topology>
    </subcellularLocation>
</comment>
<accession>A0AAN8XIS8</accession>
<dbReference type="GO" id="GO:0005789">
    <property type="term" value="C:endoplasmic reticulum membrane"/>
    <property type="evidence" value="ECO:0007669"/>
    <property type="project" value="UniProtKB-SubCell"/>
</dbReference>
<feature type="transmembrane region" description="Helical" evidence="9">
    <location>
        <begin position="46"/>
        <end position="66"/>
    </location>
</feature>
<reference evidence="11 12" key="1">
    <citation type="submission" date="2023-11" db="EMBL/GenBank/DDBJ databases">
        <title>Halocaridina rubra genome assembly.</title>
        <authorList>
            <person name="Smith C."/>
        </authorList>
    </citation>
    <scope>NUCLEOTIDE SEQUENCE [LARGE SCALE GENOMIC DNA]</scope>
    <source>
        <strain evidence="11">EP-1</strain>
        <tissue evidence="11">Whole</tissue>
    </source>
</reference>
<organism evidence="11 12">
    <name type="scientific">Halocaridina rubra</name>
    <name type="common">Hawaiian red shrimp</name>
    <dbReference type="NCBI Taxonomy" id="373956"/>
    <lineage>
        <taxon>Eukaryota</taxon>
        <taxon>Metazoa</taxon>
        <taxon>Ecdysozoa</taxon>
        <taxon>Arthropoda</taxon>
        <taxon>Crustacea</taxon>
        <taxon>Multicrustacea</taxon>
        <taxon>Malacostraca</taxon>
        <taxon>Eumalacostraca</taxon>
        <taxon>Eucarida</taxon>
        <taxon>Decapoda</taxon>
        <taxon>Pleocyemata</taxon>
        <taxon>Caridea</taxon>
        <taxon>Atyoidea</taxon>
        <taxon>Atyidae</taxon>
        <taxon>Halocaridina</taxon>
    </lineage>
</organism>
<dbReference type="Proteomes" id="UP001381693">
    <property type="component" value="Unassembled WGS sequence"/>
</dbReference>
<feature type="transmembrane region" description="Helical" evidence="9">
    <location>
        <begin position="132"/>
        <end position="151"/>
    </location>
</feature>
<proteinExistence type="predicted"/>
<evidence type="ECO:0000256" key="5">
    <source>
        <dbReference type="ARBA" id="ARBA00022989"/>
    </source>
</evidence>
<comment type="caution">
    <text evidence="11">The sequence shown here is derived from an EMBL/GenBank/DDBJ whole genome shotgun (WGS) entry which is preliminary data.</text>
</comment>
<keyword evidence="12" id="KW-1185">Reference proteome</keyword>
<evidence type="ECO:0000313" key="11">
    <source>
        <dbReference type="EMBL" id="KAK7084227.1"/>
    </source>
</evidence>
<evidence type="ECO:0000256" key="4">
    <source>
        <dbReference type="ARBA" id="ARBA00022824"/>
    </source>
</evidence>
<keyword evidence="4" id="KW-0256">Endoplasmic reticulum</keyword>
<dbReference type="Pfam" id="PF24858">
    <property type="entry name" value="AGMP_C"/>
    <property type="match status" value="1"/>
</dbReference>
<keyword evidence="6" id="KW-0560">Oxidoreductase</keyword>
<dbReference type="InterPro" id="IPR056853">
    <property type="entry name" value="AGMP_C"/>
</dbReference>
<evidence type="ECO:0000256" key="1">
    <source>
        <dbReference type="ARBA" id="ARBA00001962"/>
    </source>
</evidence>
<protein>
    <recommendedName>
        <fullName evidence="10">Alkylglycerol monooxygenase C-terminal domain-containing protein</fullName>
    </recommendedName>
</protein>
<name>A0AAN8XIS8_HALRR</name>
<dbReference type="EMBL" id="JAXCGZ010002194">
    <property type="protein sequence ID" value="KAK7084227.1"/>
    <property type="molecule type" value="Genomic_DNA"/>
</dbReference>
<evidence type="ECO:0000256" key="8">
    <source>
        <dbReference type="ARBA" id="ARBA00023136"/>
    </source>
</evidence>
<dbReference type="PANTHER" id="PTHR21624:SF1">
    <property type="entry name" value="ALKYLGLYCEROL MONOOXYGENASE"/>
    <property type="match status" value="1"/>
</dbReference>
<feature type="domain" description="Alkylglycerol monooxygenase C-terminal" evidence="10">
    <location>
        <begin position="49"/>
        <end position="123"/>
    </location>
</feature>
<evidence type="ECO:0000256" key="9">
    <source>
        <dbReference type="SAM" id="Phobius"/>
    </source>
</evidence>
<gene>
    <name evidence="11" type="ORF">SK128_005489</name>
</gene>
<keyword evidence="7" id="KW-0408">Iron</keyword>
<evidence type="ECO:0000259" key="10">
    <source>
        <dbReference type="Pfam" id="PF24858"/>
    </source>
</evidence>
<keyword evidence="3 9" id="KW-0812">Transmembrane</keyword>
<evidence type="ECO:0000256" key="3">
    <source>
        <dbReference type="ARBA" id="ARBA00022692"/>
    </source>
</evidence>
<dbReference type="GO" id="GO:0050479">
    <property type="term" value="F:glyceryl-ether monooxygenase activity"/>
    <property type="evidence" value="ECO:0007669"/>
    <property type="project" value="TreeGrafter"/>
</dbReference>
<evidence type="ECO:0000256" key="2">
    <source>
        <dbReference type="ARBA" id="ARBA00004477"/>
    </source>
</evidence>
<dbReference type="AlphaFoldDB" id="A0AAN8XIS8"/>
<dbReference type="GO" id="GO:0006643">
    <property type="term" value="P:membrane lipid metabolic process"/>
    <property type="evidence" value="ECO:0007669"/>
    <property type="project" value="TreeGrafter"/>
</dbReference>
<evidence type="ECO:0000256" key="7">
    <source>
        <dbReference type="ARBA" id="ARBA00023004"/>
    </source>
</evidence>
<keyword evidence="5 9" id="KW-1133">Transmembrane helix</keyword>
<feature type="transmembrane region" description="Helical" evidence="9">
    <location>
        <begin position="73"/>
        <end position="96"/>
    </location>
</feature>
<comment type="cofactor">
    <cofactor evidence="1">
        <name>Fe cation</name>
        <dbReference type="ChEBI" id="CHEBI:24875"/>
    </cofactor>
</comment>
<evidence type="ECO:0000256" key="6">
    <source>
        <dbReference type="ARBA" id="ARBA00023002"/>
    </source>
</evidence>